<evidence type="ECO:0000259" key="1">
    <source>
        <dbReference type="Pfam" id="PF06985"/>
    </source>
</evidence>
<dbReference type="Pfam" id="PF06985">
    <property type="entry name" value="HET"/>
    <property type="match status" value="1"/>
</dbReference>
<protein>
    <submittedName>
        <fullName evidence="2">HET-domain-containing protein</fullName>
    </submittedName>
</protein>
<comment type="caution">
    <text evidence="2">The sequence shown here is derived from an EMBL/GenBank/DDBJ whole genome shotgun (WGS) entry which is preliminary data.</text>
</comment>
<gene>
    <name evidence="2" type="ORF">EK21DRAFT_102041</name>
</gene>
<sequence>MSTITPFPSGTLKDITNRSRNCSLCRLVVRSVAPEPCEMVLSLHEPRQELDSAVRSFNWEVDGREISKCQDDPSGPKEAHESARGCTRRIHVRWNNIHLKDSYLVYAAAENRLTASDAERAWKSSPLFLGREIGHRGSIQARIKSWIDLCQEKHHDACLKPEGHMLDAFYEMASHPYFGVIDVLSMQLTRIPNQGHSDLVKPPVYVALSYNAIDLVRRLGYQYLWVDALCIVQDDVTCWNLNVYQMDLIYGNAVLTICAADGPTASMGLLALDESTRVGSEDQHVEDCTPDVRLIVSRSPEMYERLLSRRCLIFTGNRVFLQCRSTAISEDIYADREGAGWSLNFMDAPLQTFRETPLRSVWVYMKSVENYTARDLSNPGDIVAAFSGVANFMTQTMKAPFMFGVLTSHLMPPYYGWSWTGWTGAPAQYRKEMIHNCLGNMNEWLHGNGNLRLLWDPNRWLTDISKHEE</sequence>
<dbReference type="PANTHER" id="PTHR33112">
    <property type="entry name" value="DOMAIN PROTEIN, PUTATIVE-RELATED"/>
    <property type="match status" value="1"/>
</dbReference>
<evidence type="ECO:0000313" key="3">
    <source>
        <dbReference type="Proteomes" id="UP000799777"/>
    </source>
</evidence>
<accession>A0A9P4H4Z5</accession>
<dbReference type="AlphaFoldDB" id="A0A9P4H4Z5"/>
<organism evidence="2 3">
    <name type="scientific">Setomelanomma holmii</name>
    <dbReference type="NCBI Taxonomy" id="210430"/>
    <lineage>
        <taxon>Eukaryota</taxon>
        <taxon>Fungi</taxon>
        <taxon>Dikarya</taxon>
        <taxon>Ascomycota</taxon>
        <taxon>Pezizomycotina</taxon>
        <taxon>Dothideomycetes</taxon>
        <taxon>Pleosporomycetidae</taxon>
        <taxon>Pleosporales</taxon>
        <taxon>Pleosporineae</taxon>
        <taxon>Phaeosphaeriaceae</taxon>
        <taxon>Setomelanomma</taxon>
    </lineage>
</organism>
<name>A0A9P4H4Z5_9PLEO</name>
<dbReference type="InterPro" id="IPR010730">
    <property type="entry name" value="HET"/>
</dbReference>
<feature type="domain" description="Heterokaryon incompatibility" evidence="1">
    <location>
        <begin position="210"/>
        <end position="290"/>
    </location>
</feature>
<dbReference type="Proteomes" id="UP000799777">
    <property type="component" value="Unassembled WGS sequence"/>
</dbReference>
<evidence type="ECO:0000313" key="2">
    <source>
        <dbReference type="EMBL" id="KAF2028211.1"/>
    </source>
</evidence>
<dbReference type="OrthoDB" id="5135333at2759"/>
<reference evidence="2" key="1">
    <citation type="journal article" date="2020" name="Stud. Mycol.">
        <title>101 Dothideomycetes genomes: a test case for predicting lifestyles and emergence of pathogens.</title>
        <authorList>
            <person name="Haridas S."/>
            <person name="Albert R."/>
            <person name="Binder M."/>
            <person name="Bloem J."/>
            <person name="Labutti K."/>
            <person name="Salamov A."/>
            <person name="Andreopoulos B."/>
            <person name="Baker S."/>
            <person name="Barry K."/>
            <person name="Bills G."/>
            <person name="Bluhm B."/>
            <person name="Cannon C."/>
            <person name="Castanera R."/>
            <person name="Culley D."/>
            <person name="Daum C."/>
            <person name="Ezra D."/>
            <person name="Gonzalez J."/>
            <person name="Henrissat B."/>
            <person name="Kuo A."/>
            <person name="Liang C."/>
            <person name="Lipzen A."/>
            <person name="Lutzoni F."/>
            <person name="Magnuson J."/>
            <person name="Mondo S."/>
            <person name="Nolan M."/>
            <person name="Ohm R."/>
            <person name="Pangilinan J."/>
            <person name="Park H.-J."/>
            <person name="Ramirez L."/>
            <person name="Alfaro M."/>
            <person name="Sun H."/>
            <person name="Tritt A."/>
            <person name="Yoshinaga Y."/>
            <person name="Zwiers L.-H."/>
            <person name="Turgeon B."/>
            <person name="Goodwin S."/>
            <person name="Spatafora J."/>
            <person name="Crous P."/>
            <person name="Grigoriev I."/>
        </authorList>
    </citation>
    <scope>NUCLEOTIDE SEQUENCE</scope>
    <source>
        <strain evidence="2">CBS 110217</strain>
    </source>
</reference>
<proteinExistence type="predicted"/>
<dbReference type="EMBL" id="ML978216">
    <property type="protein sequence ID" value="KAF2028211.1"/>
    <property type="molecule type" value="Genomic_DNA"/>
</dbReference>
<keyword evidence="3" id="KW-1185">Reference proteome</keyword>
<dbReference type="PANTHER" id="PTHR33112:SF12">
    <property type="entry name" value="HETEROKARYON INCOMPATIBILITY DOMAIN-CONTAINING PROTEIN"/>
    <property type="match status" value="1"/>
</dbReference>